<dbReference type="RefSeq" id="WP_217861197.1">
    <property type="nucleotide sequence ID" value="NZ_CP077080.1"/>
</dbReference>
<evidence type="ECO:0008006" key="3">
    <source>
        <dbReference type="Google" id="ProtNLM"/>
    </source>
</evidence>
<keyword evidence="2" id="KW-1185">Reference proteome</keyword>
<organism evidence="1 2">
    <name type="scientific">Pseudomonas canavaninivorans</name>
    <dbReference type="NCBI Taxonomy" id="2842348"/>
    <lineage>
        <taxon>Bacteria</taxon>
        <taxon>Pseudomonadati</taxon>
        <taxon>Pseudomonadota</taxon>
        <taxon>Gammaproteobacteria</taxon>
        <taxon>Pseudomonadales</taxon>
        <taxon>Pseudomonadaceae</taxon>
        <taxon>Pseudomonas</taxon>
    </lineage>
</organism>
<accession>A0ABX8QFS8</accession>
<dbReference type="EMBL" id="CP077080">
    <property type="protein sequence ID" value="QXI54243.1"/>
    <property type="molecule type" value="Genomic_DNA"/>
</dbReference>
<proteinExistence type="predicted"/>
<evidence type="ECO:0000313" key="2">
    <source>
        <dbReference type="Proteomes" id="UP000824066"/>
    </source>
</evidence>
<name>A0ABX8QFS8_PSECO</name>
<evidence type="ECO:0000313" key="1">
    <source>
        <dbReference type="EMBL" id="QXI54243.1"/>
    </source>
</evidence>
<sequence>MMVKRAPQDVSLSSTVTVADYRAFKRAKDKESIADFVYQRFQERYLKPFESKEHKHGFAMMACACLMVETLEAFWTGSAKSGLSGVAFSQFFDRVDHFSSLREHGRLFYKHVRCGVMHQGETTGGWRIRRDTSQLFDAENLVIDATRFLSALEESLREYCDLLKASPWESEVWSRLQMKMRFICAGALVPPEYLDVPVAS</sequence>
<gene>
    <name evidence="1" type="ORF">KSS97_04625</name>
</gene>
<protein>
    <recommendedName>
        <fullName evidence="3">Apea-like HEPN domain-containing protein</fullName>
    </recommendedName>
</protein>
<dbReference type="Proteomes" id="UP000824066">
    <property type="component" value="Chromosome"/>
</dbReference>
<reference evidence="1 2" key="1">
    <citation type="journal article" date="2021" name="Microorganisms">
        <title>The Ever-Expanding Pseudomonas Genus: Description of 43 New Species and Partition of the Pseudomonas putida Group.</title>
        <authorList>
            <person name="Girard L."/>
            <person name="Lood C."/>
            <person name="Hofte M."/>
            <person name="Vandamme P."/>
            <person name="Rokni-Zadeh H."/>
            <person name="van Noort V."/>
            <person name="Lavigne R."/>
            <person name="De Mot R."/>
        </authorList>
    </citation>
    <scope>NUCLEOTIDE SEQUENCE [LARGE SCALE GENOMIC DNA]</scope>
    <source>
        <strain evidence="1 2">SWRI17</strain>
    </source>
</reference>